<dbReference type="InterPro" id="IPR023198">
    <property type="entry name" value="PGP-like_dom2"/>
</dbReference>
<dbReference type="Pfam" id="PF13419">
    <property type="entry name" value="HAD_2"/>
    <property type="match status" value="1"/>
</dbReference>
<dbReference type="SFLD" id="SFLDG01129">
    <property type="entry name" value="C1.5:_HAD__Beta-PGM__Phosphata"/>
    <property type="match status" value="1"/>
</dbReference>
<dbReference type="SFLD" id="SFLDS00003">
    <property type="entry name" value="Haloacid_Dehalogenase"/>
    <property type="match status" value="1"/>
</dbReference>
<dbReference type="InterPro" id="IPR041492">
    <property type="entry name" value="HAD_2"/>
</dbReference>
<dbReference type="FunCoup" id="A0A6P6XWZ5">
    <property type="interactions" value="1"/>
</dbReference>
<keyword evidence="1" id="KW-1185">Reference proteome</keyword>
<dbReference type="InParanoid" id="A0A6P6XWZ5"/>
<dbReference type="GO" id="GO:0016791">
    <property type="term" value="F:phosphatase activity"/>
    <property type="evidence" value="ECO:0007669"/>
    <property type="project" value="TreeGrafter"/>
</dbReference>
<accession>A0A6P6XWZ5</accession>
<sequence>MPENQTIIQQCNNCDLDNDNNLKNKCCNRSDTNNNDILPMNNNDNKCCRNGMIKNCCSLNGMKQQQQQQQQFKPVTHVIFDLDGLLINSEVCFANAIRILLKRFGINEYSKELQEKVLGMEVARGIEEIIKQTNLPLTVEQFMEMEREIYTDEMLKVKLMPGAKRLVEHLKKHNIPMAIATGSTNQSFVIKTRAHQDLFGDGKYFHHIVFTRDDEEVKNPKPAPDVYLITASRFPDRPKPEQCLVLEDSSIGVDGARAAGMQCVMVPDQRFECKQQNATIILKSLEDFQPELFGLPPFDD</sequence>
<gene>
    <name evidence="2" type="primary">LOC113791947</name>
</gene>
<proteinExistence type="predicted"/>
<evidence type="ECO:0000313" key="2">
    <source>
        <dbReference type="RefSeq" id="XP_027197603.1"/>
    </source>
</evidence>
<dbReference type="NCBIfam" id="TIGR01509">
    <property type="entry name" value="HAD-SF-IA-v3"/>
    <property type="match status" value="1"/>
</dbReference>
<dbReference type="SUPFAM" id="SSF56784">
    <property type="entry name" value="HAD-like"/>
    <property type="match status" value="1"/>
</dbReference>
<dbReference type="PANTHER" id="PTHR18901:SF38">
    <property type="entry name" value="PSEUDOURIDINE-5'-PHOSPHATASE"/>
    <property type="match status" value="1"/>
</dbReference>
<dbReference type="KEGG" id="dpte:113791947"/>
<dbReference type="FunFam" id="3.40.50.1000:FF:000055">
    <property type="entry name" value="Haloacid dehalogenase-like hydrolase family protein"/>
    <property type="match status" value="1"/>
</dbReference>
<dbReference type="Proteomes" id="UP000515146">
    <property type="component" value="Unplaced"/>
</dbReference>
<dbReference type="Gene3D" id="3.40.50.1000">
    <property type="entry name" value="HAD superfamily/HAD-like"/>
    <property type="match status" value="1"/>
</dbReference>
<reference evidence="2" key="1">
    <citation type="submission" date="2025-08" db="UniProtKB">
        <authorList>
            <consortium name="RefSeq"/>
        </authorList>
    </citation>
    <scope>IDENTIFICATION</scope>
    <source>
        <strain evidence="2">Airmid</strain>
    </source>
</reference>
<dbReference type="RefSeq" id="XP_027197603.1">
    <property type="nucleotide sequence ID" value="XM_027341802.1"/>
</dbReference>
<name>A0A6P6XWZ5_DERPT</name>
<protein>
    <submittedName>
        <fullName evidence="2">Pseudouridine-5'-phosphatase-like</fullName>
    </submittedName>
</protein>
<dbReference type="OMA" id="ELQCRGK"/>
<dbReference type="SFLD" id="SFLDG01135">
    <property type="entry name" value="C1.5.6:_HAD__Beta-PGM__Phospha"/>
    <property type="match status" value="1"/>
</dbReference>
<evidence type="ECO:0000313" key="1">
    <source>
        <dbReference type="Proteomes" id="UP000515146"/>
    </source>
</evidence>
<organism evidence="1 2">
    <name type="scientific">Dermatophagoides pteronyssinus</name>
    <name type="common">European house dust mite</name>
    <dbReference type="NCBI Taxonomy" id="6956"/>
    <lineage>
        <taxon>Eukaryota</taxon>
        <taxon>Metazoa</taxon>
        <taxon>Ecdysozoa</taxon>
        <taxon>Arthropoda</taxon>
        <taxon>Chelicerata</taxon>
        <taxon>Arachnida</taxon>
        <taxon>Acari</taxon>
        <taxon>Acariformes</taxon>
        <taxon>Sarcoptiformes</taxon>
        <taxon>Astigmata</taxon>
        <taxon>Psoroptidia</taxon>
        <taxon>Analgoidea</taxon>
        <taxon>Pyroglyphidae</taxon>
        <taxon>Dermatophagoidinae</taxon>
        <taxon>Dermatophagoides</taxon>
    </lineage>
</organism>
<dbReference type="PANTHER" id="PTHR18901">
    <property type="entry name" value="2-DEOXYGLUCOSE-6-PHOSPHATE PHOSPHATASE 2"/>
    <property type="match status" value="1"/>
</dbReference>
<dbReference type="AlphaFoldDB" id="A0A6P6XWZ5"/>
<dbReference type="InterPro" id="IPR006439">
    <property type="entry name" value="HAD-SF_hydro_IA"/>
</dbReference>
<dbReference type="InterPro" id="IPR036412">
    <property type="entry name" value="HAD-like_sf"/>
</dbReference>
<dbReference type="Gene3D" id="1.10.150.240">
    <property type="entry name" value="Putative phosphatase, domain 2"/>
    <property type="match status" value="1"/>
</dbReference>
<dbReference type="InterPro" id="IPR023214">
    <property type="entry name" value="HAD_sf"/>
</dbReference>
<dbReference type="OrthoDB" id="40579at2759"/>